<dbReference type="AlphaFoldDB" id="U1PYQ3"/>
<dbReference type="EMBL" id="AWSD01000410">
    <property type="protein sequence ID" value="ERH15184.1"/>
    <property type="molecule type" value="Genomic_DNA"/>
</dbReference>
<gene>
    <name evidence="1" type="ORF">HMPREF1549_03319</name>
</gene>
<dbReference type="Pfam" id="PF18908">
    <property type="entry name" value="DUF5663"/>
    <property type="match status" value="1"/>
</dbReference>
<protein>
    <submittedName>
        <fullName evidence="1">Uncharacterized protein</fullName>
    </submittedName>
</protein>
<accession>U1PYQ3</accession>
<evidence type="ECO:0000313" key="1">
    <source>
        <dbReference type="EMBL" id="ERH15184.1"/>
    </source>
</evidence>
<organism evidence="1 2">
    <name type="scientific">Actinomyces johnsonii F0510</name>
    <dbReference type="NCBI Taxonomy" id="1227262"/>
    <lineage>
        <taxon>Bacteria</taxon>
        <taxon>Bacillati</taxon>
        <taxon>Actinomycetota</taxon>
        <taxon>Actinomycetes</taxon>
        <taxon>Actinomycetales</taxon>
        <taxon>Actinomycetaceae</taxon>
        <taxon>Actinomyces</taxon>
    </lineage>
</organism>
<comment type="caution">
    <text evidence="1">The sequence shown here is derived from an EMBL/GenBank/DDBJ whole genome shotgun (WGS) entry which is preliminary data.</text>
</comment>
<dbReference type="Proteomes" id="UP000016498">
    <property type="component" value="Unassembled WGS sequence"/>
</dbReference>
<reference evidence="1 2" key="1">
    <citation type="submission" date="2013-06" db="EMBL/GenBank/DDBJ databases">
        <authorList>
            <person name="Weinstock G."/>
            <person name="Sodergren E."/>
            <person name="Lobos E.A."/>
            <person name="Fulton L."/>
            <person name="Fulton R."/>
            <person name="Courtney L."/>
            <person name="Fronick C."/>
            <person name="O'Laughlin M."/>
            <person name="Godfrey J."/>
            <person name="Wilson R.M."/>
            <person name="Miner T."/>
            <person name="Farmer C."/>
            <person name="Delehaunty K."/>
            <person name="Cordes M."/>
            <person name="Minx P."/>
            <person name="Tomlinson C."/>
            <person name="Chen J."/>
            <person name="Wollam A."/>
            <person name="Pepin K.H."/>
            <person name="Bhonagiri V."/>
            <person name="Zhang X."/>
            <person name="Warren W."/>
            <person name="Mitreva M."/>
            <person name="Mardis E.R."/>
            <person name="Wilson R.K."/>
        </authorList>
    </citation>
    <scope>NUCLEOTIDE SEQUENCE [LARGE SCALE GENOMIC DNA]</scope>
    <source>
        <strain evidence="1 2">F0510</strain>
    </source>
</reference>
<dbReference type="PATRIC" id="fig|1227262.3.peg.2685"/>
<dbReference type="RefSeq" id="WP_021604771.1">
    <property type="nucleotide sequence ID" value="NZ_KE951514.1"/>
</dbReference>
<proteinExistence type="predicted"/>
<evidence type="ECO:0000313" key="2">
    <source>
        <dbReference type="Proteomes" id="UP000016498"/>
    </source>
</evidence>
<name>U1PYQ3_9ACTO</name>
<dbReference type="InterPro" id="IPR043722">
    <property type="entry name" value="DUF5663"/>
</dbReference>
<sequence>MMKARLIKLHETLFAEMAKTLTPEEIGRLGEEDARGLVARVYSELELRVGKRLCAALSDAEIEEFGDIIDDPESGEIASAVWLEAHCPNYREIVDNTMAEVIEETVEVIAALLRVGVTAAGAPEAVSES</sequence>
<dbReference type="HOGENOM" id="CLU_1944097_0_0_11"/>